<reference evidence="2 3" key="1">
    <citation type="submission" date="2020-08" db="EMBL/GenBank/DDBJ databases">
        <title>Genomic Encyclopedia of Type Strains, Phase IV (KMG-IV): sequencing the most valuable type-strain genomes for metagenomic binning, comparative biology and taxonomic classification.</title>
        <authorList>
            <person name="Goeker M."/>
        </authorList>
    </citation>
    <scope>NUCLEOTIDE SEQUENCE [LARGE SCALE GENOMIC DNA]</scope>
    <source>
        <strain evidence="2 3">DSM 11590</strain>
    </source>
</reference>
<feature type="transmembrane region" description="Helical" evidence="1">
    <location>
        <begin position="72"/>
        <end position="92"/>
    </location>
</feature>
<accession>A0A7W9ZG37</accession>
<gene>
    <name evidence="2" type="ORF">FHS48_001991</name>
</gene>
<feature type="transmembrane region" description="Helical" evidence="1">
    <location>
        <begin position="98"/>
        <end position="121"/>
    </location>
</feature>
<evidence type="ECO:0000313" key="3">
    <source>
        <dbReference type="Proteomes" id="UP000544872"/>
    </source>
</evidence>
<evidence type="ECO:0000256" key="1">
    <source>
        <dbReference type="SAM" id="Phobius"/>
    </source>
</evidence>
<organism evidence="2 3">
    <name type="scientific">Novispirillum itersonii</name>
    <name type="common">Aquaspirillum itersonii</name>
    <dbReference type="NCBI Taxonomy" id="189"/>
    <lineage>
        <taxon>Bacteria</taxon>
        <taxon>Pseudomonadati</taxon>
        <taxon>Pseudomonadota</taxon>
        <taxon>Alphaproteobacteria</taxon>
        <taxon>Rhodospirillales</taxon>
        <taxon>Novispirillaceae</taxon>
        <taxon>Novispirillum</taxon>
    </lineage>
</organism>
<sequence length="172" mass="19206">MDAADDDDEIGTPEEKAEVIVLKLERFIRDNRTLAKGVSFRKWQELAKLEIAAAIRSKEVLRDLESRALDRAMIVLGVGLATVGIWGSLLAMDAAPNRIIAGTLTFIGGMVLLWIAGALGLKSPVRRFQANRRRSHMKKVRALHAEVLALESYLKKRKKQLEEEIEDMGEDA</sequence>
<evidence type="ECO:0000313" key="2">
    <source>
        <dbReference type="EMBL" id="MBB6210575.1"/>
    </source>
</evidence>
<dbReference type="Proteomes" id="UP000544872">
    <property type="component" value="Unassembled WGS sequence"/>
</dbReference>
<keyword evidence="1" id="KW-0812">Transmembrane</keyword>
<keyword evidence="1" id="KW-1133">Transmembrane helix</keyword>
<name>A0A7W9ZG37_NOVIT</name>
<comment type="caution">
    <text evidence="2">The sequence shown here is derived from an EMBL/GenBank/DDBJ whole genome shotgun (WGS) entry which is preliminary data.</text>
</comment>
<keyword evidence="3" id="KW-1185">Reference proteome</keyword>
<proteinExistence type="predicted"/>
<dbReference type="AlphaFoldDB" id="A0A7W9ZG37"/>
<keyword evidence="1" id="KW-0472">Membrane</keyword>
<protein>
    <submittedName>
        <fullName evidence="2">Uncharacterized protein</fullName>
    </submittedName>
</protein>
<dbReference type="RefSeq" id="WP_184263401.1">
    <property type="nucleotide sequence ID" value="NZ_JACIIX010000006.1"/>
</dbReference>
<dbReference type="EMBL" id="JACIIX010000006">
    <property type="protein sequence ID" value="MBB6210575.1"/>
    <property type="molecule type" value="Genomic_DNA"/>
</dbReference>